<evidence type="ECO:0000256" key="4">
    <source>
        <dbReference type="SAM" id="MobiDB-lite"/>
    </source>
</evidence>
<feature type="region of interest" description="Disordered" evidence="4">
    <location>
        <begin position="26"/>
        <end position="59"/>
    </location>
</feature>
<accession>A0A1A8XSW0</accession>
<dbReference type="PROSITE" id="PS50005">
    <property type="entry name" value="TPR"/>
    <property type="match status" value="1"/>
</dbReference>
<dbReference type="Proteomes" id="UP000199169">
    <property type="component" value="Unassembled WGS sequence"/>
</dbReference>
<gene>
    <name evidence="6" type="ORF">ACCAA_50063</name>
</gene>
<dbReference type="EMBL" id="FLQX01000127">
    <property type="protein sequence ID" value="SBT07811.1"/>
    <property type="molecule type" value="Genomic_DNA"/>
</dbReference>
<reference evidence="6 7" key="1">
    <citation type="submission" date="2016-06" db="EMBL/GenBank/DDBJ databases">
        <authorList>
            <person name="Kjaerup R.B."/>
            <person name="Dalgaard T.S."/>
            <person name="Juul-Madsen H.R."/>
        </authorList>
    </citation>
    <scope>NUCLEOTIDE SEQUENCE [LARGE SCALE GENOMIC DNA]</scope>
    <source>
        <strain evidence="6">3</strain>
    </source>
</reference>
<sequence>MKPIKTTLLWATLALAVGMPAIAAGDALPGRPQKPTTREPRRIVPEAVQPRSGDSSGGELTGQVVYQVLLAEVALQRGKNDFASEAYADLAVRTRDPAILERAIEVASYARRFDRVLELARLWVQIEPESKRAQKVLAGVMIMTNQLDGLAPELIRMLEADKESLPANLLALNRMLARSPDRQAVLQLVSKVCAPFLGLAEAHYAVAVAASSAGDQQRALGEARQALVLRPDWEAGALLEAQILGSKSPAEAIASLQRFVDRYPKAVDVQLNLARALVGEKRYAEAKRQFEHLLVAYPNNPDVVFPVAILALQENDQALAEAQLKHLVTLDLADKSAPYYYLGQIAEEHKASDEALAYYRQVGAGEHFLPAQLRSASILAHQGKLDEARAELRAAAEKSPSQRLQLTIAEAALLRDAKQTEAAFDLLEQALSQQAAQPDLLYESALLAERLGRLEVMETRLRKVIELQPENAQAYNALGYSYADRKLRLPESRQLIEKASQLAPKDPFILDSLGWVLYRQGDLEGALTHLQRAYAERPDPEIAAHLGEVLWTLGRKDEARSILREAQKKDPSHEVLMEAVKRFSP</sequence>
<feature type="signal peptide" evidence="5">
    <location>
        <begin position="1"/>
        <end position="23"/>
    </location>
</feature>
<protein>
    <submittedName>
        <fullName evidence="6">Tetratricopeptide TPR_2 repeat protein</fullName>
    </submittedName>
</protein>
<dbReference type="RefSeq" id="WP_186407895.1">
    <property type="nucleotide sequence ID" value="NZ_FLQX01000127.1"/>
</dbReference>
<keyword evidence="7" id="KW-1185">Reference proteome</keyword>
<evidence type="ECO:0000313" key="6">
    <source>
        <dbReference type="EMBL" id="SBT07811.1"/>
    </source>
</evidence>
<dbReference type="Gene3D" id="1.25.40.10">
    <property type="entry name" value="Tetratricopeptide repeat domain"/>
    <property type="match status" value="2"/>
</dbReference>
<evidence type="ECO:0000256" key="1">
    <source>
        <dbReference type="ARBA" id="ARBA00022737"/>
    </source>
</evidence>
<dbReference type="InterPro" id="IPR051012">
    <property type="entry name" value="CellSynth/LPSAsmb/PSIAsmb"/>
</dbReference>
<feature type="repeat" description="TPR" evidence="3">
    <location>
        <begin position="507"/>
        <end position="540"/>
    </location>
</feature>
<keyword evidence="1" id="KW-0677">Repeat</keyword>
<keyword evidence="5" id="KW-0732">Signal</keyword>
<dbReference type="InterPro" id="IPR019734">
    <property type="entry name" value="TPR_rpt"/>
</dbReference>
<feature type="chain" id="PRO_5008381706" evidence="5">
    <location>
        <begin position="24"/>
        <end position="585"/>
    </location>
</feature>
<dbReference type="InterPro" id="IPR011990">
    <property type="entry name" value="TPR-like_helical_dom_sf"/>
</dbReference>
<evidence type="ECO:0000256" key="3">
    <source>
        <dbReference type="PROSITE-ProRule" id="PRU00339"/>
    </source>
</evidence>
<dbReference type="STRING" id="1860102.ACCAA_50063"/>
<dbReference type="PANTHER" id="PTHR45586:SF1">
    <property type="entry name" value="LIPOPOLYSACCHARIDE ASSEMBLY PROTEIN B"/>
    <property type="match status" value="1"/>
</dbReference>
<keyword evidence="2 3" id="KW-0802">TPR repeat</keyword>
<name>A0A1A8XSW0_9PROT</name>
<dbReference type="Pfam" id="PF14559">
    <property type="entry name" value="TPR_19"/>
    <property type="match status" value="1"/>
</dbReference>
<organism evidence="6 7">
    <name type="scientific">Candidatus Accumulibacter aalborgensis</name>
    <dbReference type="NCBI Taxonomy" id="1860102"/>
    <lineage>
        <taxon>Bacteria</taxon>
        <taxon>Pseudomonadati</taxon>
        <taxon>Pseudomonadota</taxon>
        <taxon>Betaproteobacteria</taxon>
        <taxon>Candidatus Accumulibacter</taxon>
    </lineage>
</organism>
<dbReference type="PANTHER" id="PTHR45586">
    <property type="entry name" value="TPR REPEAT-CONTAINING PROTEIN PA4667"/>
    <property type="match status" value="1"/>
</dbReference>
<dbReference type="SUPFAM" id="SSF48452">
    <property type="entry name" value="TPR-like"/>
    <property type="match status" value="2"/>
</dbReference>
<dbReference type="SMART" id="SM00028">
    <property type="entry name" value="TPR"/>
    <property type="match status" value="7"/>
</dbReference>
<evidence type="ECO:0000256" key="5">
    <source>
        <dbReference type="SAM" id="SignalP"/>
    </source>
</evidence>
<dbReference type="Pfam" id="PF13432">
    <property type="entry name" value="TPR_16"/>
    <property type="match status" value="2"/>
</dbReference>
<evidence type="ECO:0000313" key="7">
    <source>
        <dbReference type="Proteomes" id="UP000199169"/>
    </source>
</evidence>
<proteinExistence type="predicted"/>
<dbReference type="AlphaFoldDB" id="A0A1A8XSW0"/>
<evidence type="ECO:0000256" key="2">
    <source>
        <dbReference type="ARBA" id="ARBA00022803"/>
    </source>
</evidence>